<dbReference type="Gene3D" id="3.40.50.1220">
    <property type="entry name" value="TPP-binding domain"/>
    <property type="match status" value="1"/>
</dbReference>
<dbReference type="Proteomes" id="UP000292424">
    <property type="component" value="Chromosome"/>
</dbReference>
<dbReference type="Gene3D" id="3.40.50.2300">
    <property type="match status" value="1"/>
</dbReference>
<evidence type="ECO:0000313" key="2">
    <source>
        <dbReference type="Proteomes" id="UP000292424"/>
    </source>
</evidence>
<dbReference type="EMBL" id="CP044016">
    <property type="protein sequence ID" value="QES88894.1"/>
    <property type="molecule type" value="Genomic_DNA"/>
</dbReference>
<dbReference type="SUPFAM" id="SSF53098">
    <property type="entry name" value="Ribonuclease H-like"/>
    <property type="match status" value="1"/>
</dbReference>
<dbReference type="Gene3D" id="3.30.420.10">
    <property type="entry name" value="Ribonuclease H-like superfamily/Ribonuclease H"/>
    <property type="match status" value="1"/>
</dbReference>
<dbReference type="OrthoDB" id="530017at2"/>
<dbReference type="SUPFAM" id="SSF52467">
    <property type="entry name" value="DHS-like NAD/FAD-binding domain"/>
    <property type="match status" value="1"/>
</dbReference>
<proteinExistence type="predicted"/>
<evidence type="ECO:0000313" key="1">
    <source>
        <dbReference type="EMBL" id="QES88894.1"/>
    </source>
</evidence>
<sequence>MDLDFDKFKRSLFISKDDKYAFLLGAGCSISSGIQSAYDCIWEWKKMIYQTSNNISNDWIENFRNKKNQEIIQNWLDSQGRFPPNGSDIEYSFYASECFAIDEDRRKYFQKICSNAQPSIGYKATALLAKVGFVDTVWTTNFDDLMRDACISQRFQAIDITLENTTRIINRTQNTSELPILKLHGDFKFGELKNTEEELKTQDEVFREKMIEYLKDKHLIVFGYSGRDHSLMNTLRELYSKDGGGRLYWCGYKENKSEAVKDLIFVANETRKRAFYVGTEGFDNAIYQIAQLLLNENNEIYNEFELLLKSDTKKVESIPFNLLPKKTNTVLKSNFFPIEFPKEVYVFEHTITGKVWEFLNENILPSKEIAAVPIGNQIWSIGNAENINKFFGSFILSKLVRKPITEIKNSSNNLIYLFLSSLCKYYSLEKNLKTDNKRKLWNESEYKIIRGHKVYSAIRLNIEIISNQFYITLNPDFHVDSKDEIHGIGLEFFHHIWNDKFNKYVSKWREILFKNSNEFDFPNKSNSGFSFKIQKNPIFTLIDDLTRSSNEIHNVPLHLIRYKGVKFREPNLIFSSNNGGKRCLEPHPMKGLVNHKPFETGIDHFLNKEVKMSILCIPEYSQKLNNFLNKLNTRIAVNNPKESYLINYEGFENIYNINLEIPNINSSDWRILEDFQLSSEIKNISNKIKENICSEILKVSASRTQKVIVIFIPNKWLKYTSFSNEYESFDLHDYVKAFCAEKGLTSQFITERTLLDYKQECQVVWWLSLSFYVKSFRTPWLVENSTTDTAFAGIGYSVDKHNKNNPIILGCSHLYTSNGEGLKYKLSKLSNDKIQWRDKKPHLSYDDAYDFGRSIINLFYESMNEMPKRVVIHKRTFFTQEEKDGICDSLLENANIQNVDLIEINFEDDVKYVSSKIKYGKTEIDGYSIARGTCIQLTSYSALLWTHGIIPSVKNQYANFYPGGRYIPKPLKVIRHYGNSTLEQISNEILGLSKMNWNSLNMYSQLPATIFSSNEIARIGKLVNHIGNSEYDYRFFI</sequence>
<protein>
    <submittedName>
        <fullName evidence="1">Uncharacterized protein</fullName>
    </submittedName>
</protein>
<dbReference type="RefSeq" id="WP_131329842.1">
    <property type="nucleotide sequence ID" value="NZ_CP044016.1"/>
</dbReference>
<name>A0A5P2FZC0_9BACT</name>
<dbReference type="InterPro" id="IPR036397">
    <property type="entry name" value="RNaseH_sf"/>
</dbReference>
<dbReference type="KEGG" id="arac:E0W69_009570"/>
<dbReference type="CDD" id="cd04659">
    <property type="entry name" value="Piwi_piwi-like_ProArk"/>
    <property type="match status" value="1"/>
</dbReference>
<dbReference type="InterPro" id="IPR029035">
    <property type="entry name" value="DHS-like_NAD/FAD-binding_dom"/>
</dbReference>
<gene>
    <name evidence="1" type="ORF">E0W69_009570</name>
</gene>
<dbReference type="InterPro" id="IPR012337">
    <property type="entry name" value="RNaseH-like_sf"/>
</dbReference>
<dbReference type="AlphaFoldDB" id="A0A5P2FZC0"/>
<organism evidence="1 2">
    <name type="scientific">Rhizosphaericola mali</name>
    <dbReference type="NCBI Taxonomy" id="2545455"/>
    <lineage>
        <taxon>Bacteria</taxon>
        <taxon>Pseudomonadati</taxon>
        <taxon>Bacteroidota</taxon>
        <taxon>Chitinophagia</taxon>
        <taxon>Chitinophagales</taxon>
        <taxon>Chitinophagaceae</taxon>
        <taxon>Rhizosphaericola</taxon>
    </lineage>
</organism>
<accession>A0A5P2FZC0</accession>
<dbReference type="GO" id="GO:0003676">
    <property type="term" value="F:nucleic acid binding"/>
    <property type="evidence" value="ECO:0007669"/>
    <property type="project" value="InterPro"/>
</dbReference>
<reference evidence="1 2" key="1">
    <citation type="submission" date="2019-09" db="EMBL/GenBank/DDBJ databases">
        <title>Complete genome sequence of Arachidicoccus sp. B3-10 isolated from apple orchard soil.</title>
        <authorList>
            <person name="Kim H.S."/>
            <person name="Han K.-I."/>
            <person name="Suh M.K."/>
            <person name="Lee K.C."/>
            <person name="Eom M.K."/>
            <person name="Kim J.-S."/>
            <person name="Kang S.W."/>
            <person name="Sin Y."/>
            <person name="Lee J.-S."/>
        </authorList>
    </citation>
    <scope>NUCLEOTIDE SEQUENCE [LARGE SCALE GENOMIC DNA]</scope>
    <source>
        <strain evidence="1 2">B3-10</strain>
    </source>
</reference>
<dbReference type="Pfam" id="PF13289">
    <property type="entry name" value="SIR2_2"/>
    <property type="match status" value="1"/>
</dbReference>
<keyword evidence="2" id="KW-1185">Reference proteome</keyword>